<feature type="compositionally biased region" description="Basic and acidic residues" evidence="1">
    <location>
        <begin position="317"/>
        <end position="330"/>
    </location>
</feature>
<dbReference type="InterPro" id="IPR050662">
    <property type="entry name" value="Sec-metab_biosynth-thioest"/>
</dbReference>
<dbReference type="EMBL" id="FQNC01000047">
    <property type="protein sequence ID" value="SGY72651.1"/>
    <property type="molecule type" value="Genomic_DNA"/>
</dbReference>
<dbReference type="Gene3D" id="1.10.10.10">
    <property type="entry name" value="Winged helix-like DNA-binding domain superfamily/Winged helix DNA-binding domain"/>
    <property type="match status" value="1"/>
</dbReference>
<dbReference type="Pfam" id="PF17778">
    <property type="entry name" value="WHD_BLACT"/>
    <property type="match status" value="1"/>
</dbReference>
<dbReference type="InterPro" id="IPR036866">
    <property type="entry name" value="RibonucZ/Hydroxyglut_hydro"/>
</dbReference>
<name>A0A2X0P5G4_9BASI</name>
<dbReference type="InterPro" id="IPR041516">
    <property type="entry name" value="LACTB2_WH"/>
</dbReference>
<dbReference type="Gene3D" id="3.60.15.10">
    <property type="entry name" value="Ribonuclease Z/Hydroxyacylglutathione hydrolase-like"/>
    <property type="match status" value="1"/>
</dbReference>
<evidence type="ECO:0000313" key="4">
    <source>
        <dbReference type="Proteomes" id="UP000249464"/>
    </source>
</evidence>
<dbReference type="AlphaFoldDB" id="A0A2X0P5G4"/>
<dbReference type="GO" id="GO:0044550">
    <property type="term" value="P:secondary metabolite biosynthetic process"/>
    <property type="evidence" value="ECO:0007669"/>
    <property type="project" value="TreeGrafter"/>
</dbReference>
<dbReference type="SMART" id="SM00849">
    <property type="entry name" value="Lactamase_B"/>
    <property type="match status" value="1"/>
</dbReference>
<dbReference type="PANTHER" id="PTHR23131">
    <property type="entry name" value="ENDORIBONUCLEASE LACTB2"/>
    <property type="match status" value="1"/>
</dbReference>
<accession>A0A2X0P5G4</accession>
<dbReference type="Proteomes" id="UP000249464">
    <property type="component" value="Unassembled WGS sequence"/>
</dbReference>
<feature type="region of interest" description="Disordered" evidence="1">
    <location>
        <begin position="317"/>
        <end position="357"/>
    </location>
</feature>
<evidence type="ECO:0000259" key="2">
    <source>
        <dbReference type="SMART" id="SM00849"/>
    </source>
</evidence>
<keyword evidence="4" id="KW-1185">Reference proteome</keyword>
<protein>
    <submittedName>
        <fullName evidence="3">BQ5605_C005g03193 protein</fullName>
    </submittedName>
</protein>
<proteinExistence type="predicted"/>
<dbReference type="STRING" id="796604.A0A2X0P5G4"/>
<organism evidence="3 4">
    <name type="scientific">Microbotryum silenes-dioicae</name>
    <dbReference type="NCBI Taxonomy" id="796604"/>
    <lineage>
        <taxon>Eukaryota</taxon>
        <taxon>Fungi</taxon>
        <taxon>Dikarya</taxon>
        <taxon>Basidiomycota</taxon>
        <taxon>Pucciniomycotina</taxon>
        <taxon>Microbotryomycetes</taxon>
        <taxon>Microbotryales</taxon>
        <taxon>Microbotryaceae</taxon>
        <taxon>Microbotryum</taxon>
    </lineage>
</organism>
<feature type="compositionally biased region" description="Low complexity" evidence="1">
    <location>
        <begin position="348"/>
        <end position="357"/>
    </location>
</feature>
<gene>
    <name evidence="3" type="primary">BQ5605_C005g03193</name>
    <name evidence="3" type="ORF">BQ5605_C005G03193</name>
</gene>
<reference evidence="3 4" key="1">
    <citation type="submission" date="2016-11" db="EMBL/GenBank/DDBJ databases">
        <authorList>
            <person name="Jaros S."/>
            <person name="Januszkiewicz K."/>
            <person name="Wedrychowicz H."/>
        </authorList>
    </citation>
    <scope>NUCLEOTIDE SEQUENCE [LARGE SCALE GENOMIC DNA]</scope>
</reference>
<dbReference type="PANTHER" id="PTHR23131:SF0">
    <property type="entry name" value="ENDORIBONUCLEASE LACTB2"/>
    <property type="match status" value="1"/>
</dbReference>
<evidence type="ECO:0000313" key="3">
    <source>
        <dbReference type="EMBL" id="SGY72651.1"/>
    </source>
</evidence>
<sequence>MSLPQLPNVTKLSRYVTRILGQNPGRYSLQGTNTYLIHDPDHPTSLILLDTAQGIPSYLPLVTPFLSSPSLQSIQIVLSHWHQDHVGGLKDVLEVLKGKKWTIWKHATSGGEGEKDQDRELEEVVRRIVQGGDKGDESAHSAAQTLVKGGRIRALKQGQKLKVGNVELDVLHTPGHTTDSISLLLSAPESDPKLFTFDTVLGHGTAVFGDLGAYMASLKYLLERMGKEGEGEMEVYPGHGETIKEGRAKVGEYLRHRQEREDQVVEALKVGSGSGGKVLKASDLTESIYASTIPDELKPAATRGLLLHLNKLEKDGQVQRKEASGSDKDVAPLPGWNDGWKWVGSGSGRASPSGAKI</sequence>
<dbReference type="InterPro" id="IPR036388">
    <property type="entry name" value="WH-like_DNA-bd_sf"/>
</dbReference>
<feature type="domain" description="Metallo-beta-lactamase" evidence="2">
    <location>
        <begin position="31"/>
        <end position="239"/>
    </location>
</feature>
<dbReference type="Pfam" id="PF00753">
    <property type="entry name" value="Lactamase_B"/>
    <property type="match status" value="1"/>
</dbReference>
<dbReference type="SUPFAM" id="SSF56281">
    <property type="entry name" value="Metallo-hydrolase/oxidoreductase"/>
    <property type="match status" value="1"/>
</dbReference>
<dbReference type="InterPro" id="IPR001279">
    <property type="entry name" value="Metallo-B-lactamas"/>
</dbReference>
<evidence type="ECO:0000256" key="1">
    <source>
        <dbReference type="SAM" id="MobiDB-lite"/>
    </source>
</evidence>